<dbReference type="InterPro" id="IPR010982">
    <property type="entry name" value="Lambda_DNA-bd_dom_sf"/>
</dbReference>
<accession>A0A2N9XPD1</accession>
<evidence type="ECO:0000313" key="5">
    <source>
        <dbReference type="EMBL" id="PIT50186.1"/>
    </source>
</evidence>
<comment type="caution">
    <text evidence="5">The sequence shown here is derived from an EMBL/GenBank/DDBJ whole genome shotgun (WGS) entry which is preliminary data.</text>
</comment>
<dbReference type="SUPFAM" id="SSF51306">
    <property type="entry name" value="LexA/Signal peptidase"/>
    <property type="match status" value="1"/>
</dbReference>
<dbReference type="CDD" id="cd06462">
    <property type="entry name" value="Peptidase_S24_S26"/>
    <property type="match status" value="1"/>
</dbReference>
<reference evidence="5 6" key="1">
    <citation type="journal article" date="2017" name="MBio">
        <title>Type VI secretion-mediated competition in the bee gut microbiome.</title>
        <authorList>
            <person name="Steele M.I."/>
            <person name="Kwong W.K."/>
            <person name="Powell J.E."/>
            <person name="Whiteley M."/>
            <person name="Moran N.A."/>
        </authorList>
    </citation>
    <scope>NUCLEOTIDE SEQUENCE [LARGE SCALE GENOMIC DNA]</scope>
    <source>
        <strain evidence="5 6">Occ4-2</strain>
    </source>
</reference>
<dbReference type="Proteomes" id="UP000231484">
    <property type="component" value="Unassembled WGS sequence"/>
</dbReference>
<dbReference type="PANTHER" id="PTHR40661">
    <property type="match status" value="1"/>
</dbReference>
<dbReference type="Pfam" id="PF01381">
    <property type="entry name" value="HTH_3"/>
    <property type="match status" value="1"/>
</dbReference>
<keyword evidence="3" id="KW-0804">Transcription</keyword>
<dbReference type="SMART" id="SM00530">
    <property type="entry name" value="HTH_XRE"/>
    <property type="match status" value="1"/>
</dbReference>
<evidence type="ECO:0000256" key="1">
    <source>
        <dbReference type="ARBA" id="ARBA00023015"/>
    </source>
</evidence>
<evidence type="ECO:0000256" key="3">
    <source>
        <dbReference type="ARBA" id="ARBA00023163"/>
    </source>
</evidence>
<name>A0A2N9XPD1_9NEIS</name>
<feature type="domain" description="HTH cro/C1-type" evidence="4">
    <location>
        <begin position="8"/>
        <end position="61"/>
    </location>
</feature>
<dbReference type="PANTHER" id="PTHR40661:SF2">
    <property type="entry name" value="HTH-TYPE TRANSCRIPTIONAL REGULATOR PRTR"/>
    <property type="match status" value="1"/>
</dbReference>
<keyword evidence="1" id="KW-0805">Transcription regulation</keyword>
<dbReference type="SUPFAM" id="SSF47413">
    <property type="entry name" value="lambda repressor-like DNA-binding domains"/>
    <property type="match status" value="1"/>
</dbReference>
<dbReference type="AlphaFoldDB" id="A0A2N9XPD1"/>
<dbReference type="CDD" id="cd00093">
    <property type="entry name" value="HTH_XRE"/>
    <property type="match status" value="1"/>
</dbReference>
<proteinExistence type="predicted"/>
<dbReference type="PROSITE" id="PS50943">
    <property type="entry name" value="HTH_CROC1"/>
    <property type="match status" value="1"/>
</dbReference>
<organism evidence="5 6">
    <name type="scientific">Snodgrassella alvi</name>
    <dbReference type="NCBI Taxonomy" id="1196083"/>
    <lineage>
        <taxon>Bacteria</taxon>
        <taxon>Pseudomonadati</taxon>
        <taxon>Pseudomonadota</taxon>
        <taxon>Betaproteobacteria</taxon>
        <taxon>Neisseriales</taxon>
        <taxon>Neisseriaceae</taxon>
        <taxon>Snodgrassella</taxon>
    </lineage>
</organism>
<keyword evidence="2" id="KW-0238">DNA-binding</keyword>
<dbReference type="Gene3D" id="1.10.260.40">
    <property type="entry name" value="lambda repressor-like DNA-binding domains"/>
    <property type="match status" value="1"/>
</dbReference>
<evidence type="ECO:0000256" key="2">
    <source>
        <dbReference type="ARBA" id="ARBA00023125"/>
    </source>
</evidence>
<protein>
    <submittedName>
        <fullName evidence="5">CI repressor protein</fullName>
    </submittedName>
</protein>
<sequence>MESFGDRIKQRRIELKLSQQELGKRAKVSQGTIAQIETGLNQSSARIIDLANALNVSPEWLLYGKNPPADFKAAHFSLADHNFLTSKKSNVGLKLSYLKKNSWDKDYIEFFTVPDESMAPTINIFDDIAVNRLETTLHENGVFVIKRLSGLVIVRRTILDASANWVYRCDNFDKTRFSDVSINRGDEIIGRVIWRGGSNSFNF</sequence>
<gene>
    <name evidence="5" type="ORF">BHC48_07210</name>
</gene>
<dbReference type="InterPro" id="IPR001387">
    <property type="entry name" value="Cro/C1-type_HTH"/>
</dbReference>
<dbReference type="InterPro" id="IPR036286">
    <property type="entry name" value="LexA/Signal_pep-like_sf"/>
</dbReference>
<dbReference type="EMBL" id="MEIQ01000042">
    <property type="protein sequence ID" value="PIT50186.1"/>
    <property type="molecule type" value="Genomic_DNA"/>
</dbReference>
<evidence type="ECO:0000313" key="6">
    <source>
        <dbReference type="Proteomes" id="UP000231484"/>
    </source>
</evidence>
<evidence type="ECO:0000259" key="4">
    <source>
        <dbReference type="PROSITE" id="PS50943"/>
    </source>
</evidence>
<dbReference type="GO" id="GO:0003677">
    <property type="term" value="F:DNA binding"/>
    <property type="evidence" value="ECO:0007669"/>
    <property type="project" value="UniProtKB-KW"/>
</dbReference>